<dbReference type="PANTHER" id="PTHR35792:SF2">
    <property type="entry name" value="GENERAL STRESS PROTEIN"/>
    <property type="match status" value="1"/>
</dbReference>
<dbReference type="InterPro" id="IPR024623">
    <property type="entry name" value="YtxH"/>
</dbReference>
<keyword evidence="3" id="KW-1185">Reference proteome</keyword>
<organism evidence="2 3">
    <name type="scientific">Longibaculum muris</name>
    <dbReference type="NCBI Taxonomy" id="1796628"/>
    <lineage>
        <taxon>Bacteria</taxon>
        <taxon>Bacillati</taxon>
        <taxon>Bacillota</taxon>
        <taxon>Erysipelotrichia</taxon>
        <taxon>Erysipelotrichales</taxon>
        <taxon>Coprobacillaceae</taxon>
        <taxon>Longibaculum</taxon>
    </lineage>
</organism>
<feature type="coiled-coil region" evidence="1">
    <location>
        <begin position="130"/>
        <end position="157"/>
    </location>
</feature>
<keyword evidence="1" id="KW-0175">Coiled coil</keyword>
<name>A0A4R3YNS7_9FIRM</name>
<dbReference type="EMBL" id="SMCQ01000026">
    <property type="protein sequence ID" value="TCV92543.1"/>
    <property type="molecule type" value="Genomic_DNA"/>
</dbReference>
<dbReference type="RefSeq" id="WP_066444474.1">
    <property type="nucleotide sequence ID" value="NZ_CAUWFI010000012.1"/>
</dbReference>
<protein>
    <submittedName>
        <fullName evidence="2">YtxH-like protein</fullName>
    </submittedName>
</protein>
<comment type="caution">
    <text evidence="2">The sequence shown here is derived from an EMBL/GenBank/DDBJ whole genome shotgun (WGS) entry which is preliminary data.</text>
</comment>
<dbReference type="GeneID" id="98916490"/>
<evidence type="ECO:0000256" key="1">
    <source>
        <dbReference type="SAM" id="Coils"/>
    </source>
</evidence>
<reference evidence="2 3" key="1">
    <citation type="submission" date="2019-03" db="EMBL/GenBank/DDBJ databases">
        <title>Genomic Encyclopedia of Type Strains, Phase IV (KMG-IV): sequencing the most valuable type-strain genomes for metagenomic binning, comparative biology and taxonomic classification.</title>
        <authorList>
            <person name="Goeker M."/>
        </authorList>
    </citation>
    <scope>NUCLEOTIDE SEQUENCE [LARGE SCALE GENOMIC DNA]</scope>
    <source>
        <strain evidence="2 3">DSM 29487</strain>
    </source>
</reference>
<dbReference type="AlphaFoldDB" id="A0A4R3YNS7"/>
<dbReference type="PANTHER" id="PTHR35792">
    <property type="entry name" value="GENERAL STRESS PROTEIN"/>
    <property type="match status" value="1"/>
</dbReference>
<proteinExistence type="predicted"/>
<sequence length="160" mass="18127">MKFGKFLVGLGIGAAAGLLLAPKKGSELREDIKRESLKAYDQLKNMTKEDVEALLGQTIETVKKSVDEFDVDTFKETTRTKLTDLEAKLEEFASKVKETDQYMQVKEGVVDLTDKVNSKIDEVKSKVLDASLDDEYLDELEEEIDDVEDKLEEMIEEIKD</sequence>
<evidence type="ECO:0000313" key="2">
    <source>
        <dbReference type="EMBL" id="TCV92543.1"/>
    </source>
</evidence>
<dbReference type="Proteomes" id="UP000295515">
    <property type="component" value="Unassembled WGS sequence"/>
</dbReference>
<evidence type="ECO:0000313" key="3">
    <source>
        <dbReference type="Proteomes" id="UP000295515"/>
    </source>
</evidence>
<gene>
    <name evidence="2" type="ORF">EDD60_12627</name>
</gene>
<dbReference type="InterPro" id="IPR052928">
    <property type="entry name" value="Desiccation-related_membrane"/>
</dbReference>
<accession>A0A4R3YNS7</accession>
<dbReference type="Pfam" id="PF12732">
    <property type="entry name" value="YtxH"/>
    <property type="match status" value="1"/>
</dbReference>